<keyword evidence="4 7" id="KW-0812">Transmembrane</keyword>
<evidence type="ECO:0000256" key="3">
    <source>
        <dbReference type="ARBA" id="ARBA00022519"/>
    </source>
</evidence>
<feature type="transmembrane region" description="Helical" evidence="7">
    <location>
        <begin position="239"/>
        <end position="258"/>
    </location>
</feature>
<evidence type="ECO:0000256" key="4">
    <source>
        <dbReference type="ARBA" id="ARBA00022692"/>
    </source>
</evidence>
<protein>
    <recommendedName>
        <fullName evidence="7">TRAP transporter large permease protein</fullName>
    </recommendedName>
</protein>
<dbReference type="RefSeq" id="WP_085121263.1">
    <property type="nucleotide sequence ID" value="NZ_FWZX01000002.1"/>
</dbReference>
<feature type="domain" description="TRAP C4-dicarboxylate transport system permease DctM subunit" evidence="8">
    <location>
        <begin position="5"/>
        <end position="415"/>
    </location>
</feature>
<dbReference type="NCBIfam" id="TIGR00786">
    <property type="entry name" value="dctM"/>
    <property type="match status" value="1"/>
</dbReference>
<evidence type="ECO:0000313" key="9">
    <source>
        <dbReference type="EMBL" id="SME98648.1"/>
    </source>
</evidence>
<feature type="transmembrane region" description="Helical" evidence="7">
    <location>
        <begin position="53"/>
        <end position="71"/>
    </location>
</feature>
<dbReference type="PANTHER" id="PTHR33362:SF2">
    <property type="entry name" value="TRAP TRANSPORTER LARGE PERMEASE PROTEIN"/>
    <property type="match status" value="1"/>
</dbReference>
<keyword evidence="7" id="KW-0813">Transport</keyword>
<evidence type="ECO:0000313" key="10">
    <source>
        <dbReference type="Proteomes" id="UP000192917"/>
    </source>
</evidence>
<feature type="transmembrane region" description="Helical" evidence="7">
    <location>
        <begin position="133"/>
        <end position="157"/>
    </location>
</feature>
<keyword evidence="2" id="KW-1003">Cell membrane</keyword>
<comment type="function">
    <text evidence="7">Part of the tripartite ATP-independent periplasmic (TRAP) transport system.</text>
</comment>
<keyword evidence="10" id="KW-1185">Reference proteome</keyword>
<accession>A0A1Y6B8P0</accession>
<comment type="similarity">
    <text evidence="7">Belongs to the TRAP transporter large permease family.</text>
</comment>
<feature type="transmembrane region" description="Helical" evidence="7">
    <location>
        <begin position="270"/>
        <end position="293"/>
    </location>
</feature>
<comment type="subunit">
    <text evidence="7">The complex comprises the extracytoplasmic solute receptor protein and the two transmembrane proteins.</text>
</comment>
<comment type="subcellular location">
    <subcellularLocation>
        <location evidence="1 7">Cell inner membrane</location>
        <topology evidence="1 7">Multi-pass membrane protein</topology>
    </subcellularLocation>
</comment>
<dbReference type="EMBL" id="FWZX01000002">
    <property type="protein sequence ID" value="SME98648.1"/>
    <property type="molecule type" value="Genomic_DNA"/>
</dbReference>
<feature type="transmembrane region" description="Helical" evidence="7">
    <location>
        <begin position="395"/>
        <end position="419"/>
    </location>
</feature>
<keyword evidence="6 7" id="KW-0472">Membrane</keyword>
<evidence type="ECO:0000256" key="7">
    <source>
        <dbReference type="RuleBase" id="RU369079"/>
    </source>
</evidence>
<sequence length="425" mass="44208">MTLYLGAFALCLVLGVPIAFSLGLASLVYLLATGHAMLLMAFPQKIIAGIDNFVLLTIPFFILAGNLMNAAKLTQQIVRLAQLMVGRVQGGLAAVTVVASMLFSGVSGAATAEASALGSMMIPAMRRDGYAPAYAAALTAAGSLLGPLVPPSLALILYGVLTGTSIGDLFLAGIVPAVLLCGLLVAYTLWKARREDHPLPPPLPAEARRGVAARALPALLLPVIIVGGIRSGVFTPTEAAAVAAVYALLIGTVFYRTLSLAQIREAFFETATLSAGVMLVVAMASMTSFILGIENIPQAIARAVLGFTQSPALLVVVLNVVLLVLGFFLEPLAALVLAMPILNQLAPITGLDPVQFGVMVVFNLMIGMITPPVGLCLFIVSAIGRVPIDKVSRAALPMIGLCILVLLLVGFVPQLSLLLPSLFHR</sequence>
<name>A0A1Y6B8P0_9PROT</name>
<dbReference type="Proteomes" id="UP000192917">
    <property type="component" value="Unassembled WGS sequence"/>
</dbReference>
<feature type="transmembrane region" description="Helical" evidence="7">
    <location>
        <begin position="91"/>
        <end position="112"/>
    </location>
</feature>
<feature type="transmembrane region" description="Helical" evidence="7">
    <location>
        <begin position="6"/>
        <end position="32"/>
    </location>
</feature>
<dbReference type="GO" id="GO:0022857">
    <property type="term" value="F:transmembrane transporter activity"/>
    <property type="evidence" value="ECO:0007669"/>
    <property type="project" value="UniProtKB-UniRule"/>
</dbReference>
<feature type="transmembrane region" description="Helical" evidence="7">
    <location>
        <begin position="354"/>
        <end position="383"/>
    </location>
</feature>
<organism evidence="9 10">
    <name type="scientific">Tistlia consotensis USBA 355</name>
    <dbReference type="NCBI Taxonomy" id="560819"/>
    <lineage>
        <taxon>Bacteria</taxon>
        <taxon>Pseudomonadati</taxon>
        <taxon>Pseudomonadota</taxon>
        <taxon>Alphaproteobacteria</taxon>
        <taxon>Rhodospirillales</taxon>
        <taxon>Rhodovibrionaceae</taxon>
        <taxon>Tistlia</taxon>
    </lineage>
</organism>
<keyword evidence="5 7" id="KW-1133">Transmembrane helix</keyword>
<dbReference type="InterPro" id="IPR010656">
    <property type="entry name" value="DctM"/>
</dbReference>
<feature type="transmembrane region" description="Helical" evidence="7">
    <location>
        <begin position="313"/>
        <end position="342"/>
    </location>
</feature>
<dbReference type="GO" id="GO:0005886">
    <property type="term" value="C:plasma membrane"/>
    <property type="evidence" value="ECO:0007669"/>
    <property type="project" value="UniProtKB-SubCell"/>
</dbReference>
<proteinExistence type="inferred from homology"/>
<gene>
    <name evidence="9" type="ORF">SAMN05428998_102192</name>
</gene>
<reference evidence="9 10" key="1">
    <citation type="submission" date="2017-04" db="EMBL/GenBank/DDBJ databases">
        <authorList>
            <person name="Afonso C.L."/>
            <person name="Miller P.J."/>
            <person name="Scott M.A."/>
            <person name="Spackman E."/>
            <person name="Goraichik I."/>
            <person name="Dimitrov K.M."/>
            <person name="Suarez D.L."/>
            <person name="Swayne D.E."/>
        </authorList>
    </citation>
    <scope>NUCLEOTIDE SEQUENCE [LARGE SCALE GENOMIC DNA]</scope>
    <source>
        <strain evidence="9 10">USBA 355</strain>
    </source>
</reference>
<evidence type="ECO:0000256" key="2">
    <source>
        <dbReference type="ARBA" id="ARBA00022475"/>
    </source>
</evidence>
<evidence type="ECO:0000256" key="1">
    <source>
        <dbReference type="ARBA" id="ARBA00004429"/>
    </source>
</evidence>
<evidence type="ECO:0000259" key="8">
    <source>
        <dbReference type="Pfam" id="PF06808"/>
    </source>
</evidence>
<evidence type="ECO:0000256" key="6">
    <source>
        <dbReference type="ARBA" id="ARBA00023136"/>
    </source>
</evidence>
<dbReference type="Pfam" id="PF06808">
    <property type="entry name" value="DctM"/>
    <property type="match status" value="1"/>
</dbReference>
<dbReference type="AlphaFoldDB" id="A0A1Y6B8P0"/>
<dbReference type="PIRSF" id="PIRSF006066">
    <property type="entry name" value="HI0050"/>
    <property type="match status" value="1"/>
</dbReference>
<evidence type="ECO:0000256" key="5">
    <source>
        <dbReference type="ARBA" id="ARBA00022989"/>
    </source>
</evidence>
<dbReference type="PANTHER" id="PTHR33362">
    <property type="entry name" value="SIALIC ACID TRAP TRANSPORTER PERMEASE PROTEIN SIAT-RELATED"/>
    <property type="match status" value="1"/>
</dbReference>
<feature type="transmembrane region" description="Helical" evidence="7">
    <location>
        <begin position="169"/>
        <end position="190"/>
    </location>
</feature>
<feature type="transmembrane region" description="Helical" evidence="7">
    <location>
        <begin position="211"/>
        <end position="233"/>
    </location>
</feature>
<keyword evidence="3 7" id="KW-0997">Cell inner membrane</keyword>
<dbReference type="STRING" id="560819.SAMN05428998_102192"/>
<dbReference type="InterPro" id="IPR004681">
    <property type="entry name" value="TRAP_DctM"/>
</dbReference>